<dbReference type="OrthoDB" id="5790493at2"/>
<dbReference type="Proteomes" id="UP000237230">
    <property type="component" value="Unassembled WGS sequence"/>
</dbReference>
<keyword evidence="2" id="KW-0547">Nucleotide-binding</keyword>
<evidence type="ECO:0000259" key="4">
    <source>
        <dbReference type="Pfam" id="PF00437"/>
    </source>
</evidence>
<dbReference type="InterPro" id="IPR001482">
    <property type="entry name" value="T2SS/T4SS_dom"/>
</dbReference>
<protein>
    <submittedName>
        <fullName evidence="5">Pilus assembly protein PilQ</fullName>
    </submittedName>
</protein>
<dbReference type="SUPFAM" id="SSF52540">
    <property type="entry name" value="P-loop containing nucleoside triphosphate hydrolases"/>
    <property type="match status" value="1"/>
</dbReference>
<dbReference type="Pfam" id="PF00437">
    <property type="entry name" value="T2SSE"/>
    <property type="match status" value="1"/>
</dbReference>
<dbReference type="GeneID" id="93676532"/>
<evidence type="ECO:0000313" key="6">
    <source>
        <dbReference type="Proteomes" id="UP000237230"/>
    </source>
</evidence>
<evidence type="ECO:0000256" key="1">
    <source>
        <dbReference type="ARBA" id="ARBA00006611"/>
    </source>
</evidence>
<evidence type="ECO:0000256" key="3">
    <source>
        <dbReference type="ARBA" id="ARBA00022840"/>
    </source>
</evidence>
<evidence type="ECO:0000313" key="5">
    <source>
        <dbReference type="EMBL" id="POG09351.1"/>
    </source>
</evidence>
<reference evidence="5 6" key="1">
    <citation type="submission" date="2016-08" db="EMBL/GenBank/DDBJ databases">
        <authorList>
            <person name="Seilhamer J.J."/>
        </authorList>
    </citation>
    <scope>NUCLEOTIDE SEQUENCE [LARGE SCALE GENOMIC DNA]</scope>
    <source>
        <strain evidence="5 6">KH-21-114</strain>
    </source>
</reference>
<dbReference type="AlphaFoldDB" id="A0A0N8HD86"/>
<comment type="similarity">
    <text evidence="1">Belongs to the GSP E family.</text>
</comment>
<dbReference type="GO" id="GO:0005886">
    <property type="term" value="C:plasma membrane"/>
    <property type="evidence" value="ECO:0007669"/>
    <property type="project" value="TreeGrafter"/>
</dbReference>
<dbReference type="PANTHER" id="PTHR30258:SF3">
    <property type="entry name" value="SLL1921 PROTEIN"/>
    <property type="match status" value="1"/>
</dbReference>
<comment type="caution">
    <text evidence="5">The sequence shown here is derived from an EMBL/GenBank/DDBJ whole genome shotgun (WGS) entry which is preliminary data.</text>
</comment>
<dbReference type="RefSeq" id="WP_023628941.1">
    <property type="nucleotide sequence ID" value="NZ_CAKNBT010000061.1"/>
</dbReference>
<dbReference type="EMBL" id="MINH01000019">
    <property type="protein sequence ID" value="POG09351.1"/>
    <property type="molecule type" value="Genomic_DNA"/>
</dbReference>
<proteinExistence type="inferred from homology"/>
<feature type="domain" description="Bacterial type II secretion system protein E" evidence="4">
    <location>
        <begin position="113"/>
        <end position="489"/>
    </location>
</feature>
<organism evidence="5 6">
    <name type="scientific">Pseudomonas putida</name>
    <name type="common">Arthrobacter siderocapsulatus</name>
    <dbReference type="NCBI Taxonomy" id="303"/>
    <lineage>
        <taxon>Bacteria</taxon>
        <taxon>Pseudomonadati</taxon>
        <taxon>Pseudomonadota</taxon>
        <taxon>Gammaproteobacteria</taxon>
        <taxon>Pseudomonadales</taxon>
        <taxon>Pseudomonadaceae</taxon>
        <taxon>Pseudomonas</taxon>
    </lineage>
</organism>
<dbReference type="GO" id="GO:0016887">
    <property type="term" value="F:ATP hydrolysis activity"/>
    <property type="evidence" value="ECO:0007669"/>
    <property type="project" value="TreeGrafter"/>
</dbReference>
<accession>A0A0N8HD86</accession>
<reference evidence="5 6" key="2">
    <citation type="submission" date="2018-03" db="EMBL/GenBank/DDBJ databases">
        <title>Draft genome of Pseudomonas putida strain KH-21-114.</title>
        <authorList>
            <person name="Yoshizawa S."/>
            <person name="Khan N.H."/>
            <person name="Nishimura M."/>
            <person name="Chiura H.X."/>
            <person name="Ogura Y."/>
            <person name="Hayashi T."/>
            <person name="Kogure K."/>
        </authorList>
    </citation>
    <scope>NUCLEOTIDE SEQUENCE [LARGE SCALE GENOMIC DNA]</scope>
    <source>
        <strain evidence="5 6">KH-21-114</strain>
    </source>
</reference>
<dbReference type="InterPro" id="IPR027417">
    <property type="entry name" value="P-loop_NTPase"/>
</dbReference>
<evidence type="ECO:0000256" key="2">
    <source>
        <dbReference type="ARBA" id="ARBA00022741"/>
    </source>
</evidence>
<name>A0A0N8HD86_PSEPU</name>
<keyword evidence="3" id="KW-0067">ATP-binding</keyword>
<gene>
    <name evidence="5" type="ORF">BGP84_06255</name>
</gene>
<dbReference type="PANTHER" id="PTHR30258">
    <property type="entry name" value="TYPE II SECRETION SYSTEM PROTEIN GSPE-RELATED"/>
    <property type="match status" value="1"/>
</dbReference>
<dbReference type="Gene3D" id="3.40.50.300">
    <property type="entry name" value="P-loop containing nucleotide triphosphate hydrolases"/>
    <property type="match status" value="1"/>
</dbReference>
<sequence>MTELSAEPVDLEPAELTLAPLPVAVLTAPGGPHAIKEDLRQVLAMTADGKLYISPQHVSDPYVMAFMDQLEHKGIDYEVVLASMTEIKTLYQASASRGMKALVETQRQAQVVEFMGDAHRRGASDVHIVVSHDVTRIKYRLYGVLQEVRQEKSDVGREFCAALYNSMCDVSGDYYQPHIAQDARVSRKFVDQLGLYGARVATRPLVDGPLMVMRLLYDDTSKQSFEELGFLPQQIEHFRRLRSLPYGLNLITGPTGSGKSKTLQVNLNALYDETGGSRHILTLEHPPEYPLKANQSPIYAGETWGDGITNAVRLDPDVLMYGELRDLASAQAAYTGAMTGHQSWSTLHTNNVIATIQRLIDMGVADYLVTDPLLTTGIANQSLVPVLCPACRIPLREHNHGISKDLFARLKQLQIVDQVNLVGEGCSKCRNLGVVDRTVIAETLLTNVKLMDTFTKRGASAARRYWVNEMGGITKIAHGIMKVTSGIVDPRDAELFAGPLDFDRQLMEQSDV</sequence>
<dbReference type="GO" id="GO:0005524">
    <property type="term" value="F:ATP binding"/>
    <property type="evidence" value="ECO:0007669"/>
    <property type="project" value="UniProtKB-KW"/>
</dbReference>
<dbReference type="Gene3D" id="3.30.450.90">
    <property type="match status" value="1"/>
</dbReference>